<dbReference type="Pfam" id="PF23161">
    <property type="entry name" value="HTH_RNase_II"/>
    <property type="match status" value="1"/>
</dbReference>
<dbReference type="GO" id="GO:0006402">
    <property type="term" value="P:mRNA catabolic process"/>
    <property type="evidence" value="ECO:0007669"/>
    <property type="project" value="TreeGrafter"/>
</dbReference>
<protein>
    <recommendedName>
        <fullName evidence="2">RNB domain-containing protein</fullName>
    </recommendedName>
</protein>
<sequence length="752" mass="81324">MAVLLGPPLLLTLLAPLHNSLLRPPWRPAAQRSPLARQPPPPLLPLPRDAVVELWHDGRLRLANFRGLAESSTALRVELSDGAPLKIDAGQLIDCWERGPNSTAAWTALHAEAARLLAELPPHMLDLRPLWLQLTTRKGGGWRVTSDAVGAALFGAHASGARAPLARRLAAAQLLGDEQTLFKRVLGEGEGGGGGSVLVRLGGFRALPRAQANSRAEMALLEAMRRRLAGEEVRWTPAMLPLLADIEMVALGLSASCPKPVLRLLSALGQPADQEGARELLLRTGQWGSAEGEASGGDALSSAAISPFSAQVLAEAHRVAREALERRGRYAEAAAPSAQSRRASVRKAREHELWTPFRLPELRTPPGGCDGAVDLLDGRVDLRSRCERVYAIDADSTEFRDDAVSYDLESGTLMVHIADVASCVDAGSPLDEVARLRLQSIYASAMPLHMMPPVLLKSVCLSETLANECLTALLQLDATGRVRYCRLVRSVIPPVRALTFAQVDELIVDRSIDSIVHKELRALATLTLQRAHGRGRGLNRTESTVRWRSVRDGAVKPELILRTPARAMVDELLGMYSYAARGTTRRLNMLRLPQSEHQRIGTGPLRRYSDLVAQRQLCAALCGEAGMPASEVAAVERWIKQKQADLNAALQRTEQPQMLRALQSVCSRQASATGTGFAVLEGTVVKPATPPKAGGRGGALELRLEAGGMLAYLTTHTAAQARRAEQCKAGSKLRVRLRSVDMKSGRVDVEML</sequence>
<dbReference type="SUPFAM" id="SSF50249">
    <property type="entry name" value="Nucleic acid-binding proteins"/>
    <property type="match status" value="1"/>
</dbReference>
<gene>
    <name evidence="3" type="ORF">AB1Y20_012450</name>
</gene>
<dbReference type="Pfam" id="PF00773">
    <property type="entry name" value="RNB"/>
    <property type="match status" value="1"/>
</dbReference>
<dbReference type="EMBL" id="JBGBPQ010000024">
    <property type="protein sequence ID" value="KAL1499763.1"/>
    <property type="molecule type" value="Genomic_DNA"/>
</dbReference>
<feature type="domain" description="RNB" evidence="2">
    <location>
        <begin position="379"/>
        <end position="623"/>
    </location>
</feature>
<dbReference type="GO" id="GO:0003723">
    <property type="term" value="F:RNA binding"/>
    <property type="evidence" value="ECO:0007669"/>
    <property type="project" value="InterPro"/>
</dbReference>
<proteinExistence type="predicted"/>
<dbReference type="InterPro" id="IPR050180">
    <property type="entry name" value="RNR_Ribonuclease"/>
</dbReference>
<evidence type="ECO:0000256" key="1">
    <source>
        <dbReference type="SAM" id="SignalP"/>
    </source>
</evidence>
<dbReference type="PANTHER" id="PTHR23355">
    <property type="entry name" value="RIBONUCLEASE"/>
    <property type="match status" value="1"/>
</dbReference>
<evidence type="ECO:0000313" key="4">
    <source>
        <dbReference type="Proteomes" id="UP001515480"/>
    </source>
</evidence>
<dbReference type="InterPro" id="IPR001900">
    <property type="entry name" value="RNase_II/R"/>
</dbReference>
<feature type="signal peptide" evidence="1">
    <location>
        <begin position="1"/>
        <end position="22"/>
    </location>
</feature>
<evidence type="ECO:0000313" key="3">
    <source>
        <dbReference type="EMBL" id="KAL1499763.1"/>
    </source>
</evidence>
<dbReference type="InterPro" id="IPR012340">
    <property type="entry name" value="NA-bd_OB-fold"/>
</dbReference>
<name>A0AB34IIW8_PRYPA</name>
<dbReference type="SMART" id="SM00955">
    <property type="entry name" value="RNB"/>
    <property type="match status" value="1"/>
</dbReference>
<feature type="chain" id="PRO_5044189106" description="RNB domain-containing protein" evidence="1">
    <location>
        <begin position="23"/>
        <end position="752"/>
    </location>
</feature>
<dbReference type="AlphaFoldDB" id="A0AB34IIW8"/>
<keyword evidence="4" id="KW-1185">Reference proteome</keyword>
<keyword evidence="1" id="KW-0732">Signal</keyword>
<organism evidence="3 4">
    <name type="scientific">Prymnesium parvum</name>
    <name type="common">Toxic golden alga</name>
    <dbReference type="NCBI Taxonomy" id="97485"/>
    <lineage>
        <taxon>Eukaryota</taxon>
        <taxon>Haptista</taxon>
        <taxon>Haptophyta</taxon>
        <taxon>Prymnesiophyceae</taxon>
        <taxon>Prymnesiales</taxon>
        <taxon>Prymnesiaceae</taxon>
        <taxon>Prymnesium</taxon>
    </lineage>
</organism>
<dbReference type="Proteomes" id="UP001515480">
    <property type="component" value="Unassembled WGS sequence"/>
</dbReference>
<dbReference type="InterPro" id="IPR056404">
    <property type="entry name" value="HTH_RNase_II"/>
</dbReference>
<dbReference type="GO" id="GO:0000932">
    <property type="term" value="C:P-body"/>
    <property type="evidence" value="ECO:0007669"/>
    <property type="project" value="TreeGrafter"/>
</dbReference>
<evidence type="ECO:0000259" key="2">
    <source>
        <dbReference type="SMART" id="SM00955"/>
    </source>
</evidence>
<dbReference type="GO" id="GO:0000175">
    <property type="term" value="F:3'-5'-RNA exonuclease activity"/>
    <property type="evidence" value="ECO:0007669"/>
    <property type="project" value="TreeGrafter"/>
</dbReference>
<dbReference type="PANTHER" id="PTHR23355:SF9">
    <property type="entry name" value="DIS3-LIKE EXONUCLEASE 2"/>
    <property type="match status" value="1"/>
</dbReference>
<comment type="caution">
    <text evidence="3">The sequence shown here is derived from an EMBL/GenBank/DDBJ whole genome shotgun (WGS) entry which is preliminary data.</text>
</comment>
<reference evidence="3 4" key="1">
    <citation type="journal article" date="2024" name="Science">
        <title>Giant polyketide synthase enzymes in the biosynthesis of giant marine polyether toxins.</title>
        <authorList>
            <person name="Fallon T.R."/>
            <person name="Shende V.V."/>
            <person name="Wierzbicki I.H."/>
            <person name="Pendleton A.L."/>
            <person name="Watervoot N.F."/>
            <person name="Auber R.P."/>
            <person name="Gonzalez D.J."/>
            <person name="Wisecaver J.H."/>
            <person name="Moore B.S."/>
        </authorList>
    </citation>
    <scope>NUCLEOTIDE SEQUENCE [LARGE SCALE GENOMIC DNA]</scope>
    <source>
        <strain evidence="3 4">12B1</strain>
    </source>
</reference>
<accession>A0AB34IIW8</accession>